<name>A0A1L7D3B4_9CORY</name>
<dbReference type="RefSeq" id="WP_075734182.1">
    <property type="nucleotide sequence ID" value="NZ_CP009249.1"/>
</dbReference>
<protein>
    <recommendedName>
        <fullName evidence="3">Copper transporter</fullName>
    </recommendedName>
</protein>
<accession>A0A1L7D3B4</accession>
<proteinExistence type="predicted"/>
<sequence>MPRSFSSSAPVVTGLGFGVAVGVALGAFALGPVVSGSVGTDETEAAVRDEYRRSVQDNQINSAQLKSADEVLAELAPGTVADTLAQRPVLLISTSNATEHEVASIQSLLEAAGAINAGRIDLADRFFDKEEADKLSALIANSLPAGASLSTKNVGVGMHAGQALGYGLFRDPETTDPLATVEERATLLQTLKKKDFIKYEDETVLPAQAIVVVDGRTDGEGTSGFKAEQLAQMLTGLNEVGENTVLAARIESAAEMGSIGRLRADKDNEVSTVDSINHVWARIATVLAVREQLDGRSGAYGADTSAKAPMPTVKE</sequence>
<dbReference type="Proteomes" id="UP000185491">
    <property type="component" value="Chromosome"/>
</dbReference>
<dbReference type="KEGG" id="cpho:CPHO_06340"/>
<dbReference type="OrthoDB" id="4350157at2"/>
<gene>
    <name evidence="1" type="ORF">CPHO_06340</name>
</gene>
<keyword evidence="2" id="KW-1185">Reference proteome</keyword>
<dbReference type="GO" id="GO:0016020">
    <property type="term" value="C:membrane"/>
    <property type="evidence" value="ECO:0007669"/>
    <property type="project" value="InterPro"/>
</dbReference>
<dbReference type="GO" id="GO:0055070">
    <property type="term" value="P:copper ion homeostasis"/>
    <property type="evidence" value="ECO:0007669"/>
    <property type="project" value="InterPro"/>
</dbReference>
<evidence type="ECO:0008006" key="3">
    <source>
        <dbReference type="Google" id="ProtNLM"/>
    </source>
</evidence>
<reference evidence="1 2" key="1">
    <citation type="submission" date="2014-08" db="EMBL/GenBank/DDBJ databases">
        <title>Complete genome sequence of Corynebacterium phocae M408/89/1(T)(=DSM 44612(T)), isolated from the common seal (Phoca vitulina).</title>
        <authorList>
            <person name="Ruckert C."/>
            <person name="Albersmeier A."/>
            <person name="Winkler A."/>
            <person name="Kalinowski J."/>
        </authorList>
    </citation>
    <scope>NUCLEOTIDE SEQUENCE [LARGE SCALE GENOMIC DNA]</scope>
    <source>
        <strain evidence="1 2">M408/89/1</strain>
    </source>
</reference>
<dbReference type="Pfam" id="PF11382">
    <property type="entry name" value="MctB"/>
    <property type="match status" value="1"/>
</dbReference>
<evidence type="ECO:0000313" key="1">
    <source>
        <dbReference type="EMBL" id="APT92573.1"/>
    </source>
</evidence>
<dbReference type="InterPro" id="IPR021522">
    <property type="entry name" value="MctB"/>
</dbReference>
<evidence type="ECO:0000313" key="2">
    <source>
        <dbReference type="Proteomes" id="UP000185491"/>
    </source>
</evidence>
<dbReference type="EMBL" id="CP009249">
    <property type="protein sequence ID" value="APT92573.1"/>
    <property type="molecule type" value="Genomic_DNA"/>
</dbReference>
<dbReference type="AlphaFoldDB" id="A0A1L7D3B4"/>
<organism evidence="1 2">
    <name type="scientific">Corynebacterium phocae</name>
    <dbReference type="NCBI Taxonomy" id="161895"/>
    <lineage>
        <taxon>Bacteria</taxon>
        <taxon>Bacillati</taxon>
        <taxon>Actinomycetota</taxon>
        <taxon>Actinomycetes</taxon>
        <taxon>Mycobacteriales</taxon>
        <taxon>Corynebacteriaceae</taxon>
        <taxon>Corynebacterium</taxon>
    </lineage>
</organism>
<dbReference type="STRING" id="161895.CPHO_06340"/>